<evidence type="ECO:0000259" key="5">
    <source>
        <dbReference type="PROSITE" id="PS50977"/>
    </source>
</evidence>
<organism evidence="6 7">
    <name type="scientific">Actinomadura logoneensis</name>
    <dbReference type="NCBI Taxonomy" id="2293572"/>
    <lineage>
        <taxon>Bacteria</taxon>
        <taxon>Bacillati</taxon>
        <taxon>Actinomycetota</taxon>
        <taxon>Actinomycetes</taxon>
        <taxon>Streptosporangiales</taxon>
        <taxon>Thermomonosporaceae</taxon>
        <taxon>Actinomadura</taxon>
    </lineage>
</organism>
<feature type="domain" description="HTH tetR-type" evidence="5">
    <location>
        <begin position="45"/>
        <end position="105"/>
    </location>
</feature>
<keyword evidence="1" id="KW-0805">Transcription regulation</keyword>
<dbReference type="Gene3D" id="1.10.357.10">
    <property type="entry name" value="Tetracycline Repressor, domain 2"/>
    <property type="match status" value="1"/>
</dbReference>
<dbReference type="Proteomes" id="UP000261811">
    <property type="component" value="Unassembled WGS sequence"/>
</dbReference>
<keyword evidence="3" id="KW-0804">Transcription</keyword>
<proteinExistence type="predicted"/>
<dbReference type="Pfam" id="PF17928">
    <property type="entry name" value="TetR_C_22"/>
    <property type="match status" value="1"/>
</dbReference>
<evidence type="ECO:0000256" key="4">
    <source>
        <dbReference type="PROSITE-ProRule" id="PRU00335"/>
    </source>
</evidence>
<sequence>MVQGHARPPRHECRSRCRDRWDDGRVNRERTAGAQRRRPVQRRSVERFERLLDACAEVLEDAGLVALTTKEVARRAGVPIGTLYQFFSDKEGLLGALAARNLELFLGRVAARLERERPGDVRGAVDAAVEEFVAMRRTVTGFGVVDFGAAGQDHALDPALDNNTAVAGRLRELLADLVGVPDDQELEIALRVALECADGVLNLAFRTDPRGDPQLIAECKRVLTSYLSDRIGAPRTG</sequence>
<dbReference type="InterPro" id="IPR009057">
    <property type="entry name" value="Homeodomain-like_sf"/>
</dbReference>
<evidence type="ECO:0000256" key="2">
    <source>
        <dbReference type="ARBA" id="ARBA00023125"/>
    </source>
</evidence>
<dbReference type="GO" id="GO:0003700">
    <property type="term" value="F:DNA-binding transcription factor activity"/>
    <property type="evidence" value="ECO:0007669"/>
    <property type="project" value="TreeGrafter"/>
</dbReference>
<name>A0A372JRQ5_9ACTN</name>
<dbReference type="AlphaFoldDB" id="A0A372JRQ5"/>
<keyword evidence="2 4" id="KW-0238">DNA-binding</keyword>
<dbReference type="InterPro" id="IPR050109">
    <property type="entry name" value="HTH-type_TetR-like_transc_reg"/>
</dbReference>
<dbReference type="PANTHER" id="PTHR30055:SF151">
    <property type="entry name" value="TRANSCRIPTIONAL REGULATORY PROTEIN"/>
    <property type="match status" value="1"/>
</dbReference>
<evidence type="ECO:0000256" key="3">
    <source>
        <dbReference type="ARBA" id="ARBA00023163"/>
    </source>
</evidence>
<evidence type="ECO:0000313" key="7">
    <source>
        <dbReference type="Proteomes" id="UP000261811"/>
    </source>
</evidence>
<comment type="caution">
    <text evidence="6">The sequence shown here is derived from an EMBL/GenBank/DDBJ whole genome shotgun (WGS) entry which is preliminary data.</text>
</comment>
<keyword evidence="7" id="KW-1185">Reference proteome</keyword>
<dbReference type="InterPro" id="IPR041674">
    <property type="entry name" value="TetR_C_22"/>
</dbReference>
<protein>
    <submittedName>
        <fullName evidence="6">TetR/AcrR family transcriptional regulator</fullName>
    </submittedName>
</protein>
<evidence type="ECO:0000313" key="6">
    <source>
        <dbReference type="EMBL" id="RFU42725.1"/>
    </source>
</evidence>
<feature type="DNA-binding region" description="H-T-H motif" evidence="4">
    <location>
        <begin position="68"/>
        <end position="87"/>
    </location>
</feature>
<dbReference type="PROSITE" id="PS50977">
    <property type="entry name" value="HTH_TETR_2"/>
    <property type="match status" value="1"/>
</dbReference>
<dbReference type="Pfam" id="PF00440">
    <property type="entry name" value="TetR_N"/>
    <property type="match status" value="1"/>
</dbReference>
<reference evidence="6 7" key="1">
    <citation type="submission" date="2018-08" db="EMBL/GenBank/DDBJ databases">
        <title>Actinomadura jelena sp. nov., a novel Actinomycete isolated from soil in Chad.</title>
        <authorList>
            <person name="Shi L."/>
        </authorList>
    </citation>
    <scope>NUCLEOTIDE SEQUENCE [LARGE SCALE GENOMIC DNA]</scope>
    <source>
        <strain evidence="6 7">NEAU-G17</strain>
    </source>
</reference>
<dbReference type="InterPro" id="IPR001647">
    <property type="entry name" value="HTH_TetR"/>
</dbReference>
<dbReference type="EMBL" id="QURH01000100">
    <property type="protein sequence ID" value="RFU42725.1"/>
    <property type="molecule type" value="Genomic_DNA"/>
</dbReference>
<dbReference type="SUPFAM" id="SSF46689">
    <property type="entry name" value="Homeodomain-like"/>
    <property type="match status" value="1"/>
</dbReference>
<dbReference type="PRINTS" id="PR00455">
    <property type="entry name" value="HTHTETR"/>
</dbReference>
<accession>A0A372JRQ5</accession>
<dbReference type="PANTHER" id="PTHR30055">
    <property type="entry name" value="HTH-TYPE TRANSCRIPTIONAL REGULATOR RUTR"/>
    <property type="match status" value="1"/>
</dbReference>
<dbReference type="GO" id="GO:0000976">
    <property type="term" value="F:transcription cis-regulatory region binding"/>
    <property type="evidence" value="ECO:0007669"/>
    <property type="project" value="TreeGrafter"/>
</dbReference>
<evidence type="ECO:0000256" key="1">
    <source>
        <dbReference type="ARBA" id="ARBA00023015"/>
    </source>
</evidence>
<gene>
    <name evidence="6" type="ORF">DZF91_05060</name>
</gene>
<dbReference type="OrthoDB" id="9816320at2"/>